<dbReference type="Gene3D" id="2.30.29.30">
    <property type="entry name" value="Pleckstrin-homology domain (PH domain)/Phosphotyrosine-binding domain (PTB)"/>
    <property type="match status" value="1"/>
</dbReference>
<dbReference type="InterPro" id="IPR036865">
    <property type="entry name" value="CRAL-TRIO_dom_sf"/>
</dbReference>
<sequence length="694" mass="78602">MRVCDLCVRQLIQKRAGYRSPRSIKDQDNNYGTAGSPHAQNSPRVSTIKAENLEGERTLNSPKAGTKSDSKGKGMTRESQASNFESIDAMNNENSKKNESESLCGILHSCILEEQANIMDEILYLGTFRMAGHSFASRSMSANVALWKDRVFMLTPAELLCFKSSEDTTALGEVRTCIHLTDILHVEVNDQFPRILTIVRSDGRFCRLRAKKAEQCAEILQVLNRARAMFEDAMHRLHRGIRPNDFCISCITIQHESSLPETVVASSPAFGENLQVDMYPSSILRLYVNGPYANGVALVSSETLLHVDEGSWKDVVIESETLRTAPTDQAVLYTHLRSTQMYCNNSIDLWSFGIWGLYLSLTLAFKLYTHPLFIPVTCILMMSSVFWSDPLPLSLMAATRRLQHVSRFQVICTKIVAGHTENDTADSPVADEEVDARLIEACDGDMEEAKRRYKQILLWRQEHDMDKALLRPLSHFFIMKQAHVNYIHKRGKKGHLITFEHLGSMKASREHWLAHDVSEQDAIMYHMVCQEFLWKVLDPRPLPHGTQIKVVDIQGISMADVGGEVFAYMKTLGQTVAEYNPERIFFTIIINPPSWFSFIWKLVSPLVDPKTRERVQVLRGQKDITRGLLECIDEENLPQEYGGTCQCEGRCLNGSPEEKDFQEYMTKVNAGEECLDALEALCAKYRSVVDNLEV</sequence>
<dbReference type="InterPro" id="IPR011993">
    <property type="entry name" value="PH-like_dom_sf"/>
</dbReference>
<organism evidence="3">
    <name type="scientific">Albugo laibachii Nc14</name>
    <dbReference type="NCBI Taxonomy" id="890382"/>
    <lineage>
        <taxon>Eukaryota</taxon>
        <taxon>Sar</taxon>
        <taxon>Stramenopiles</taxon>
        <taxon>Oomycota</taxon>
        <taxon>Peronosporomycetes</taxon>
        <taxon>Albuginales</taxon>
        <taxon>Albuginaceae</taxon>
        <taxon>Albugo</taxon>
    </lineage>
</organism>
<dbReference type="PANTHER" id="PTHR45657">
    <property type="entry name" value="CRAL-TRIO DOMAIN-CONTAINING PROTEIN YKL091C-RELATED"/>
    <property type="match status" value="1"/>
</dbReference>
<dbReference type="AlphaFoldDB" id="F0WUZ6"/>
<dbReference type="HOGENOM" id="CLU_342404_0_0_1"/>
<evidence type="ECO:0000259" key="2">
    <source>
        <dbReference type="PROSITE" id="PS50191"/>
    </source>
</evidence>
<dbReference type="CDD" id="cd00821">
    <property type="entry name" value="PH"/>
    <property type="match status" value="1"/>
</dbReference>
<protein>
    <submittedName>
        <fullName evidence="3">Uncharacterized protein AlNc14C283G10143</fullName>
    </submittedName>
</protein>
<feature type="compositionally biased region" description="Basic and acidic residues" evidence="1">
    <location>
        <begin position="66"/>
        <end position="76"/>
    </location>
</feature>
<accession>F0WUZ6</accession>
<feature type="region of interest" description="Disordered" evidence="1">
    <location>
        <begin position="19"/>
        <end position="87"/>
    </location>
</feature>
<evidence type="ECO:0000256" key="1">
    <source>
        <dbReference type="SAM" id="MobiDB-lite"/>
    </source>
</evidence>
<proteinExistence type="predicted"/>
<dbReference type="Pfam" id="PF00650">
    <property type="entry name" value="CRAL_TRIO"/>
    <property type="match status" value="1"/>
</dbReference>
<reference evidence="3" key="2">
    <citation type="submission" date="2011-02" db="EMBL/GenBank/DDBJ databases">
        <authorList>
            <person name="MacLean D."/>
        </authorList>
    </citation>
    <scope>NUCLEOTIDE SEQUENCE</scope>
</reference>
<dbReference type="SMART" id="SM00516">
    <property type="entry name" value="SEC14"/>
    <property type="match status" value="1"/>
</dbReference>
<dbReference type="PANTHER" id="PTHR45657:SF1">
    <property type="entry name" value="CRAL-TRIO DOMAIN-CONTAINING PROTEIN YKL091C-RELATED"/>
    <property type="match status" value="1"/>
</dbReference>
<dbReference type="CDD" id="cd00170">
    <property type="entry name" value="SEC14"/>
    <property type="match status" value="1"/>
</dbReference>
<dbReference type="EMBL" id="FR824328">
    <property type="protein sequence ID" value="CCA25232.1"/>
    <property type="molecule type" value="Genomic_DNA"/>
</dbReference>
<feature type="domain" description="CRAL-TRIO" evidence="2">
    <location>
        <begin position="466"/>
        <end position="649"/>
    </location>
</feature>
<name>F0WUZ6_9STRA</name>
<feature type="compositionally biased region" description="Polar residues" evidence="1">
    <location>
        <begin position="29"/>
        <end position="45"/>
    </location>
</feature>
<evidence type="ECO:0000313" key="3">
    <source>
        <dbReference type="EMBL" id="CCA25232.1"/>
    </source>
</evidence>
<dbReference type="InterPro" id="IPR051026">
    <property type="entry name" value="PI/PC_transfer"/>
</dbReference>
<dbReference type="Gene3D" id="3.40.525.10">
    <property type="entry name" value="CRAL-TRIO lipid binding domain"/>
    <property type="match status" value="1"/>
</dbReference>
<dbReference type="InterPro" id="IPR001251">
    <property type="entry name" value="CRAL-TRIO_dom"/>
</dbReference>
<gene>
    <name evidence="3" type="primary">AlNc14C283G10143</name>
    <name evidence="3" type="ORF">ALNC14_113760</name>
</gene>
<reference evidence="3" key="1">
    <citation type="journal article" date="2011" name="PLoS Biol.">
        <title>Gene gain and loss during evolution of obligate parasitism in the white rust pathogen of Arabidopsis thaliana.</title>
        <authorList>
            <person name="Kemen E."/>
            <person name="Gardiner A."/>
            <person name="Schultz-Larsen T."/>
            <person name="Kemen A.C."/>
            <person name="Balmuth A.L."/>
            <person name="Robert-Seilaniantz A."/>
            <person name="Bailey K."/>
            <person name="Holub E."/>
            <person name="Studholme D.J."/>
            <person name="Maclean D."/>
            <person name="Jones J.D."/>
        </authorList>
    </citation>
    <scope>NUCLEOTIDE SEQUENCE</scope>
</reference>
<dbReference type="SUPFAM" id="SSF50729">
    <property type="entry name" value="PH domain-like"/>
    <property type="match status" value="1"/>
</dbReference>
<dbReference type="PROSITE" id="PS50191">
    <property type="entry name" value="CRAL_TRIO"/>
    <property type="match status" value="1"/>
</dbReference>
<dbReference type="SUPFAM" id="SSF52087">
    <property type="entry name" value="CRAL/TRIO domain"/>
    <property type="match status" value="1"/>
</dbReference>